<dbReference type="Proteomes" id="UP000646484">
    <property type="component" value="Unassembled WGS sequence"/>
</dbReference>
<accession>A0ABR7D3X4</accession>
<protein>
    <recommendedName>
        <fullName evidence="3">DNA-directed DNA polymerase family A palm domain-containing protein</fullName>
    </recommendedName>
</protein>
<keyword evidence="2" id="KW-1185">Reference proteome</keyword>
<reference evidence="1 2" key="1">
    <citation type="submission" date="2020-08" db="EMBL/GenBank/DDBJ databases">
        <title>Genome public.</title>
        <authorList>
            <person name="Liu C."/>
            <person name="Sun Q."/>
        </authorList>
    </citation>
    <scope>NUCLEOTIDE SEQUENCE [LARGE SCALE GENOMIC DNA]</scope>
    <source>
        <strain evidence="1 2">NSJ-56</strain>
    </source>
</reference>
<name>A0ABR7D3X4_9BACT</name>
<evidence type="ECO:0000313" key="2">
    <source>
        <dbReference type="Proteomes" id="UP000646484"/>
    </source>
</evidence>
<evidence type="ECO:0000313" key="1">
    <source>
        <dbReference type="EMBL" id="MBC5622604.1"/>
    </source>
</evidence>
<evidence type="ECO:0008006" key="3">
    <source>
        <dbReference type="Google" id="ProtNLM"/>
    </source>
</evidence>
<gene>
    <name evidence="1" type="ORF">H8S64_16030</name>
</gene>
<dbReference type="RefSeq" id="WP_186977408.1">
    <property type="nucleotide sequence ID" value="NZ_JACOOH010000007.1"/>
</dbReference>
<sequence length="531" mass="63257">MRIWTINSKKIDEIVATYIDYVTNPKNYYRQTSDWKNEELDCRLRGKTLPEPEHRALQYQEEAVVIENLSRPRVDSIRSHFVSLLHMLFLRYVSTGDSNSDFSLSTSIMQDMYRHYNYMLHVLKFNCVIQGNSESVGGFAITKYMITDPGMFHMTECKHRVVLEDLDKLSKIFKGLHERNIRVAKKKTSSKYIDTYNKMIKSFKLVDEEGASSFMNEHKFDTIRSELYYRHIINRLEQREIKEIEKMDDNGRCYHIGTQLPKHLKKFTNITYSVDCKNSHPLLFSYLILDYYYDINNITINKQYELNNENNRIYRIILQHIHDNYINIHNKRERTYHYFMQELCNTLKNNHIAEGVFECARQIPCDVLGYLYNVSQGMLWDDIHQKNPIESRDEIKKNMFQEVFYCYGTRFLAKREYATMFKNTFPGVAKILRYYKRIYHQQCVEEGKQIKKGGRDKDFVLLPLKLMQLESTIFREILIQLWKIKGCKCFAIHDAIVVLDDTISSEKVNEVMKSVYWEMGLIPTLSLDFCH</sequence>
<comment type="caution">
    <text evidence="1">The sequence shown here is derived from an EMBL/GenBank/DDBJ whole genome shotgun (WGS) entry which is preliminary data.</text>
</comment>
<proteinExistence type="predicted"/>
<organism evidence="1 2">
    <name type="scientific">Butyricimonas hominis</name>
    <dbReference type="NCBI Taxonomy" id="2763032"/>
    <lineage>
        <taxon>Bacteria</taxon>
        <taxon>Pseudomonadati</taxon>
        <taxon>Bacteroidota</taxon>
        <taxon>Bacteroidia</taxon>
        <taxon>Bacteroidales</taxon>
        <taxon>Odoribacteraceae</taxon>
        <taxon>Butyricimonas</taxon>
    </lineage>
</organism>
<dbReference type="EMBL" id="JACOOH010000007">
    <property type="protein sequence ID" value="MBC5622604.1"/>
    <property type="molecule type" value="Genomic_DNA"/>
</dbReference>